<sequence>MKETEQQYTSYLGLDIWLGTWNVNGKKVDEDISAWLFAGSAAHTDLFVLGLEEMVDLTASTVVSESQSQKRSQVWLEKIQHTLHQHYPAPEDRYYCVASKILVGVFLCIFARESLRPSITSVSTTNLATGLLGMMGNKGGVGVRMNINDSSLCFVCVHMAAHREKLGDLNYRITSDVPDSVVFDYAKNDFQRLLSRDQLLVSQNAGFAFVGFTEPPITFPPTYKYIRGSSRYDDRKEKKIRAPSWCDRILYCLHDASSSTEVSRITVVDYNHVPSMVTSDHKPVFQRAVVLVKKYDEECMRRLREATEEVLQKGNDGGVPHVMVSSTELDFGEIQYKVGAHQIVQIRNDSDSNAYYRFLPKDKENHVISSLFSLSTLFGVILPRQTLSLSIELFIDRSNIKSVQNGEINEMIAFRVDNEQDHYITLKARFLATSFTRSVQELVRTSHPARANETVDLTQSPLRVVPQELWCMVDCLYRHGMMTPSLWRVPSSPAALAAIRECLDTGKTLEGANVSDVANTLVEWLESLGSPIIDESFLMGMETVQDLTCSFVDTLLAMHPRENRNVFIYVMKFLQEILQYSQWNQLDVDFLVILFSHAFLGLPMNAEAKNEETAAVWNTVMAIIRFLLTPPMEGVAKEEDKESESDD</sequence>
<proteinExistence type="predicted"/>
<protein>
    <submittedName>
        <fullName evidence="6">Inositol 5-phosphatase</fullName>
    </submittedName>
</protein>
<dbReference type="Pfam" id="PF00620">
    <property type="entry name" value="RhoGAP"/>
    <property type="match status" value="1"/>
</dbReference>
<dbReference type="InterPro" id="IPR000198">
    <property type="entry name" value="RhoGAP_dom"/>
</dbReference>
<dbReference type="InterPro" id="IPR046985">
    <property type="entry name" value="IP5"/>
</dbReference>
<dbReference type="GO" id="GO:0030670">
    <property type="term" value="C:phagocytic vesicle membrane"/>
    <property type="evidence" value="ECO:0007669"/>
    <property type="project" value="UniProtKB-SubCell"/>
</dbReference>
<evidence type="ECO:0000259" key="5">
    <source>
        <dbReference type="PROSITE" id="PS50238"/>
    </source>
</evidence>
<dbReference type="PANTHER" id="PTHR11200:SF300">
    <property type="entry name" value="TYPE II INOSITOL 1,4,5-TRISPHOSPHATE 5-PHOSPHATASE"/>
    <property type="match status" value="1"/>
</dbReference>
<feature type="domain" description="Rho-GAP" evidence="5">
    <location>
        <begin position="455"/>
        <end position="635"/>
    </location>
</feature>
<evidence type="ECO:0000256" key="4">
    <source>
        <dbReference type="ARBA" id="ARBA00023329"/>
    </source>
</evidence>
<dbReference type="Gene3D" id="3.60.10.10">
    <property type="entry name" value="Endonuclease/exonuclease/phosphatase"/>
    <property type="match status" value="2"/>
</dbReference>
<comment type="caution">
    <text evidence="6">The sequence shown here is derived from an EMBL/GenBank/DDBJ whole genome shotgun (WGS) entry which is preliminary data.</text>
</comment>
<dbReference type="Gene3D" id="2.60.40.10">
    <property type="entry name" value="Immunoglobulins"/>
    <property type="match status" value="1"/>
</dbReference>
<dbReference type="Pfam" id="PF21310">
    <property type="entry name" value="OCRL-like_ASH"/>
    <property type="match status" value="1"/>
</dbReference>
<comment type="subcellular location">
    <subcellularLocation>
        <location evidence="2">Cytoplasmic vesicle</location>
        <location evidence="2">Phagosome membrane</location>
    </subcellularLocation>
    <subcellularLocation>
        <location evidence="1">Early endosome membrane</location>
    </subcellularLocation>
</comment>
<organism evidence="6 7">
    <name type="scientific">Blastocystis sp. subtype 1 (strain ATCC 50177 / NandII)</name>
    <dbReference type="NCBI Taxonomy" id="478820"/>
    <lineage>
        <taxon>Eukaryota</taxon>
        <taxon>Sar</taxon>
        <taxon>Stramenopiles</taxon>
        <taxon>Bigyra</taxon>
        <taxon>Opalozoa</taxon>
        <taxon>Opalinata</taxon>
        <taxon>Blastocystidae</taxon>
        <taxon>Blastocystis</taxon>
    </lineage>
</organism>
<keyword evidence="4" id="KW-0968">Cytoplasmic vesicle</keyword>
<dbReference type="InterPro" id="IPR008936">
    <property type="entry name" value="Rho_GTPase_activation_prot"/>
</dbReference>
<dbReference type="PANTHER" id="PTHR11200">
    <property type="entry name" value="INOSITOL 5-PHOSPHATASE"/>
    <property type="match status" value="1"/>
</dbReference>
<dbReference type="InterPro" id="IPR013783">
    <property type="entry name" value="Ig-like_fold"/>
</dbReference>
<evidence type="ECO:0000313" key="6">
    <source>
        <dbReference type="EMBL" id="OAO13476.1"/>
    </source>
</evidence>
<dbReference type="GO" id="GO:0046856">
    <property type="term" value="P:phosphatidylinositol dephosphorylation"/>
    <property type="evidence" value="ECO:0007669"/>
    <property type="project" value="InterPro"/>
</dbReference>
<dbReference type="GO" id="GO:0004439">
    <property type="term" value="F:phosphatidylinositol-4,5-bisphosphate 5-phosphatase activity"/>
    <property type="evidence" value="ECO:0007669"/>
    <property type="project" value="TreeGrafter"/>
</dbReference>
<dbReference type="STRING" id="478820.A0A196SAX1"/>
<dbReference type="SMART" id="SM00324">
    <property type="entry name" value="RhoGAP"/>
    <property type="match status" value="1"/>
</dbReference>
<keyword evidence="3" id="KW-0967">Endosome</keyword>
<keyword evidence="7" id="KW-1185">Reference proteome</keyword>
<dbReference type="PROSITE" id="PS50238">
    <property type="entry name" value="RHOGAP"/>
    <property type="match status" value="1"/>
</dbReference>
<gene>
    <name evidence="6" type="ORF">AV274_4867</name>
</gene>
<dbReference type="AlphaFoldDB" id="A0A196SAX1"/>
<accession>A0A196SAX1</accession>
<dbReference type="Pfam" id="PF22669">
    <property type="entry name" value="Exo_endo_phos2"/>
    <property type="match status" value="2"/>
</dbReference>
<dbReference type="Gene3D" id="1.10.555.10">
    <property type="entry name" value="Rho GTPase activation protein"/>
    <property type="match status" value="1"/>
</dbReference>
<dbReference type="GO" id="GO:0007165">
    <property type="term" value="P:signal transduction"/>
    <property type="evidence" value="ECO:0007669"/>
    <property type="project" value="InterPro"/>
</dbReference>
<evidence type="ECO:0000313" key="7">
    <source>
        <dbReference type="Proteomes" id="UP000078348"/>
    </source>
</evidence>
<evidence type="ECO:0000256" key="2">
    <source>
        <dbReference type="ARBA" id="ARBA00004580"/>
    </source>
</evidence>
<evidence type="ECO:0000256" key="1">
    <source>
        <dbReference type="ARBA" id="ARBA00004146"/>
    </source>
</evidence>
<dbReference type="SUPFAM" id="SSF56219">
    <property type="entry name" value="DNase I-like"/>
    <property type="match status" value="1"/>
</dbReference>
<reference evidence="6 7" key="1">
    <citation type="submission" date="2016-05" db="EMBL/GenBank/DDBJ databases">
        <title>Nuclear genome of Blastocystis sp. subtype 1 NandII.</title>
        <authorList>
            <person name="Gentekaki E."/>
            <person name="Curtis B."/>
            <person name="Stairs C."/>
            <person name="Eme L."/>
            <person name="Herman E."/>
            <person name="Klimes V."/>
            <person name="Arias M.C."/>
            <person name="Elias M."/>
            <person name="Hilliou F."/>
            <person name="Klute M."/>
            <person name="Malik S.-B."/>
            <person name="Pightling A."/>
            <person name="Rachubinski R."/>
            <person name="Salas D."/>
            <person name="Schlacht A."/>
            <person name="Suga H."/>
            <person name="Archibald J."/>
            <person name="Ball S.G."/>
            <person name="Clark G."/>
            <person name="Dacks J."/>
            <person name="Van Der Giezen M."/>
            <person name="Tsaousis A."/>
            <person name="Roger A."/>
        </authorList>
    </citation>
    <scope>NUCLEOTIDE SEQUENCE [LARGE SCALE GENOMIC DNA]</scope>
    <source>
        <strain evidence="7">ATCC 50177 / NandII</strain>
    </source>
</reference>
<name>A0A196SAX1_BLAHN</name>
<dbReference type="SMART" id="SM00128">
    <property type="entry name" value="IPPc"/>
    <property type="match status" value="1"/>
</dbReference>
<dbReference type="OrthoDB" id="7862313at2759"/>
<evidence type="ECO:0000256" key="3">
    <source>
        <dbReference type="ARBA" id="ARBA00022753"/>
    </source>
</evidence>
<dbReference type="SUPFAM" id="SSF48350">
    <property type="entry name" value="GTPase activation domain, GAP"/>
    <property type="match status" value="1"/>
</dbReference>
<dbReference type="InterPro" id="IPR000300">
    <property type="entry name" value="IPPc"/>
</dbReference>
<dbReference type="Proteomes" id="UP000078348">
    <property type="component" value="Unassembled WGS sequence"/>
</dbReference>
<dbReference type="GO" id="GO:0031901">
    <property type="term" value="C:early endosome membrane"/>
    <property type="evidence" value="ECO:0007669"/>
    <property type="project" value="UniProtKB-SubCell"/>
</dbReference>
<dbReference type="EMBL" id="LXWW01000390">
    <property type="protein sequence ID" value="OAO13476.1"/>
    <property type="molecule type" value="Genomic_DNA"/>
</dbReference>
<dbReference type="InterPro" id="IPR036691">
    <property type="entry name" value="Endo/exonu/phosph_ase_sf"/>
</dbReference>
<dbReference type="InterPro" id="IPR048869">
    <property type="entry name" value="OCRL-1_2_ASH"/>
</dbReference>